<proteinExistence type="inferred from homology"/>
<evidence type="ECO:0000256" key="5">
    <source>
        <dbReference type="ARBA" id="ARBA00022475"/>
    </source>
</evidence>
<dbReference type="GO" id="GO:0032025">
    <property type="term" value="P:response to cobalt ion"/>
    <property type="evidence" value="ECO:0007669"/>
    <property type="project" value="TreeGrafter"/>
</dbReference>
<evidence type="ECO:0000256" key="10">
    <source>
        <dbReference type="ARBA" id="ARBA00023112"/>
    </source>
</evidence>
<evidence type="ECO:0000256" key="9">
    <source>
        <dbReference type="ARBA" id="ARBA00023065"/>
    </source>
</evidence>
<keyword evidence="4 13" id="KW-0813">Transport</keyword>
<name>A0A4R3YBZ1_9PAST</name>
<dbReference type="GO" id="GO:0046583">
    <property type="term" value="F:monoatomic cation efflux transmembrane transporter activity"/>
    <property type="evidence" value="ECO:0007669"/>
    <property type="project" value="TreeGrafter"/>
</dbReference>
<evidence type="ECO:0000313" key="14">
    <source>
        <dbReference type="EMBL" id="TCV89301.1"/>
    </source>
</evidence>
<keyword evidence="5" id="KW-1003">Cell membrane</keyword>
<reference evidence="15 17" key="2">
    <citation type="submission" date="2019-05" db="EMBL/GenBank/DDBJ databases">
        <title>Pasteurellaceae isolates from reptiles.</title>
        <authorList>
            <person name="Bojesen A.M."/>
            <person name="Lund E."/>
        </authorList>
    </citation>
    <scope>NUCLEOTIDE SEQUENCE [LARGE SCALE GENOMIC DNA]</scope>
    <source>
        <strain evidence="15 17">ELNT2x</strain>
    </source>
</reference>
<evidence type="ECO:0000256" key="13">
    <source>
        <dbReference type="RuleBase" id="RU362101"/>
    </source>
</evidence>
<dbReference type="GO" id="GO:0010045">
    <property type="term" value="P:response to nickel cation"/>
    <property type="evidence" value="ECO:0007669"/>
    <property type="project" value="TreeGrafter"/>
</dbReference>
<feature type="transmembrane region" description="Helical" evidence="13">
    <location>
        <begin position="7"/>
        <end position="26"/>
    </location>
</feature>
<comment type="function">
    <text evidence="1">Efflux system for nickel and cobalt.</text>
</comment>
<evidence type="ECO:0000313" key="15">
    <source>
        <dbReference type="EMBL" id="TNG93353.1"/>
    </source>
</evidence>
<keyword evidence="6" id="KW-0533">Nickel</keyword>
<dbReference type="RefSeq" id="WP_132965110.1">
    <property type="nucleotide sequence ID" value="NZ_LEKL01000019.1"/>
</dbReference>
<evidence type="ECO:0000256" key="7">
    <source>
        <dbReference type="ARBA" id="ARBA00022692"/>
    </source>
</evidence>
<dbReference type="InterPro" id="IPR051224">
    <property type="entry name" value="NiCoT_RcnA"/>
</dbReference>
<keyword evidence="3" id="KW-0171">Cobalt transport</keyword>
<evidence type="ECO:0000256" key="3">
    <source>
        <dbReference type="ARBA" id="ARBA00022426"/>
    </source>
</evidence>
<dbReference type="EMBL" id="VDGV01000009">
    <property type="protein sequence ID" value="TNG93353.1"/>
    <property type="molecule type" value="Genomic_DNA"/>
</dbReference>
<dbReference type="GO" id="GO:0015099">
    <property type="term" value="F:nickel cation transmembrane transporter activity"/>
    <property type="evidence" value="ECO:0007669"/>
    <property type="project" value="UniProtKB-UniRule"/>
</dbReference>
<comment type="subcellular location">
    <subcellularLocation>
        <location evidence="2 13">Cell membrane</location>
        <topology evidence="2 13">Multi-pass membrane protein</topology>
    </subcellularLocation>
</comment>
<evidence type="ECO:0000313" key="16">
    <source>
        <dbReference type="Proteomes" id="UP000294619"/>
    </source>
</evidence>
<protein>
    <recommendedName>
        <fullName evidence="13">Nickel/cobalt efflux system</fullName>
    </recommendedName>
</protein>
<feature type="transmembrane region" description="Helical" evidence="13">
    <location>
        <begin position="235"/>
        <end position="257"/>
    </location>
</feature>
<comment type="similarity">
    <text evidence="13">Belongs to the NiCoT transporter (TC 2.A.52) family.</text>
</comment>
<feature type="transmembrane region" description="Helical" evidence="13">
    <location>
        <begin position="263"/>
        <end position="287"/>
    </location>
</feature>
<reference evidence="14 16" key="1">
    <citation type="submission" date="2019-03" db="EMBL/GenBank/DDBJ databases">
        <title>Genomic Encyclopedia of Type Strains, Phase IV (KMG-IV): sequencing the most valuable type-strain genomes for metagenomic binning, comparative biology and taxonomic classification.</title>
        <authorList>
            <person name="Goeker M."/>
        </authorList>
    </citation>
    <scope>NUCLEOTIDE SEQUENCE [LARGE SCALE GENOMIC DNA]</scope>
    <source>
        <strain evidence="14 16">DSM 28140</strain>
    </source>
</reference>
<feature type="transmembrane region" description="Helical" evidence="13">
    <location>
        <begin position="308"/>
        <end position="329"/>
    </location>
</feature>
<keyword evidence="17" id="KW-1185">Reference proteome</keyword>
<dbReference type="Proteomes" id="UP000294619">
    <property type="component" value="Unassembled WGS sequence"/>
</dbReference>
<sequence>MSVKFKAVYLPLLLFVMLLAILLSLYPHLLAKTVEWQREFNQSISSTLKQLNQQPQEAGSWLVVISFAYGFLHAVGPGHGKFILSGYLATNPIRLKTSIRLTLLASLLQGVVAVAIISLIVVVLTLSAGYFRLTQLWLERVSFLLIIALGSYWLIKNGRQIYRTRRQTKPQTAIGIITQIRPMDVNLQIKPGLSSPLNALSVPNKSALNQCGCGHQHLVDSTQIKPDLDWKSQSMVVLSIGIRPCSGAIFVLFLAYMLDLYRWGVVATMAMALGTGTALTLFGLLVLYTRDRMLKLGQGYFSARVSAYFPLLVKMLFGLILITLGTALLHGSTLPISGGAAIFSR</sequence>
<keyword evidence="9" id="KW-0406">Ion transport</keyword>
<dbReference type="Proteomes" id="UP000305526">
    <property type="component" value="Unassembled WGS sequence"/>
</dbReference>
<keyword evidence="8 13" id="KW-1133">Transmembrane helix</keyword>
<keyword evidence="11 13" id="KW-0472">Membrane</keyword>
<evidence type="ECO:0000256" key="8">
    <source>
        <dbReference type="ARBA" id="ARBA00022989"/>
    </source>
</evidence>
<dbReference type="InterPro" id="IPR011541">
    <property type="entry name" value="Ni/Co_transpt_high_affinity"/>
</dbReference>
<evidence type="ECO:0000313" key="17">
    <source>
        <dbReference type="Proteomes" id="UP000305526"/>
    </source>
</evidence>
<feature type="transmembrane region" description="Helical" evidence="13">
    <location>
        <begin position="137"/>
        <end position="155"/>
    </location>
</feature>
<dbReference type="Pfam" id="PF03824">
    <property type="entry name" value="NicO"/>
    <property type="match status" value="1"/>
</dbReference>
<evidence type="ECO:0000256" key="2">
    <source>
        <dbReference type="ARBA" id="ARBA00004651"/>
    </source>
</evidence>
<evidence type="ECO:0000256" key="4">
    <source>
        <dbReference type="ARBA" id="ARBA00022448"/>
    </source>
</evidence>
<evidence type="ECO:0000256" key="11">
    <source>
        <dbReference type="ARBA" id="ARBA00023136"/>
    </source>
</evidence>
<gene>
    <name evidence="14" type="ORF">EDC16_102178</name>
    <name evidence="15" type="ORF">FHQ21_01875</name>
</gene>
<dbReference type="GO" id="GO:0005886">
    <property type="term" value="C:plasma membrane"/>
    <property type="evidence" value="ECO:0007669"/>
    <property type="project" value="UniProtKB-SubCell"/>
</dbReference>
<dbReference type="PANTHER" id="PTHR40659:SF1">
    <property type="entry name" value="NICKEL_COBALT EFFLUX SYSTEM RCNA"/>
    <property type="match status" value="1"/>
</dbReference>
<dbReference type="AlphaFoldDB" id="A0A4R3YBZ1"/>
<evidence type="ECO:0000256" key="6">
    <source>
        <dbReference type="ARBA" id="ARBA00022596"/>
    </source>
</evidence>
<evidence type="ECO:0000256" key="12">
    <source>
        <dbReference type="ARBA" id="ARBA00023285"/>
    </source>
</evidence>
<keyword evidence="7 13" id="KW-0812">Transmembrane</keyword>
<keyword evidence="12" id="KW-0170">Cobalt</keyword>
<organism evidence="14 16">
    <name type="scientific">Testudinibacter aquarius</name>
    <dbReference type="NCBI Taxonomy" id="1524974"/>
    <lineage>
        <taxon>Bacteria</taxon>
        <taxon>Pseudomonadati</taxon>
        <taxon>Pseudomonadota</taxon>
        <taxon>Gammaproteobacteria</taxon>
        <taxon>Pasteurellales</taxon>
        <taxon>Pasteurellaceae</taxon>
        <taxon>Testudinibacter</taxon>
    </lineage>
</organism>
<evidence type="ECO:0000256" key="1">
    <source>
        <dbReference type="ARBA" id="ARBA00002510"/>
    </source>
</evidence>
<dbReference type="EMBL" id="SMCP01000002">
    <property type="protein sequence ID" value="TCV89301.1"/>
    <property type="molecule type" value="Genomic_DNA"/>
</dbReference>
<keyword evidence="10" id="KW-0921">Nickel transport</keyword>
<comment type="caution">
    <text evidence="14">The sequence shown here is derived from an EMBL/GenBank/DDBJ whole genome shotgun (WGS) entry which is preliminary data.</text>
</comment>
<feature type="transmembrane region" description="Helical" evidence="13">
    <location>
        <begin position="58"/>
        <end position="80"/>
    </location>
</feature>
<accession>A0A4R3YBZ1</accession>
<dbReference type="GO" id="GO:0006824">
    <property type="term" value="P:cobalt ion transport"/>
    <property type="evidence" value="ECO:0007669"/>
    <property type="project" value="UniProtKB-KW"/>
</dbReference>
<dbReference type="PANTHER" id="PTHR40659">
    <property type="entry name" value="NICKEL/COBALT EFFLUX SYSTEM RCNA"/>
    <property type="match status" value="1"/>
</dbReference>
<feature type="transmembrane region" description="Helical" evidence="13">
    <location>
        <begin position="101"/>
        <end position="131"/>
    </location>
</feature>